<protein>
    <recommendedName>
        <fullName evidence="3">Bacteriophage protein</fullName>
    </recommendedName>
</protein>
<accession>A0ABM5VB28</accession>
<keyword evidence="2" id="KW-1185">Reference proteome</keyword>
<gene>
    <name evidence="1" type="ORF">AFK62_07505</name>
</gene>
<proteinExistence type="predicted"/>
<reference evidence="1 2" key="2">
    <citation type="journal article" date="2016" name="Genome Announc.">
        <title>Fully Closed Genome Sequences of Five Type Strains of the Genus Cronobacter and One Cronobacter sakazakii Strain.</title>
        <authorList>
            <person name="Moine D."/>
            <person name="Kassam M."/>
            <person name="Baert L."/>
            <person name="Tang Y."/>
            <person name="Barretto C."/>
            <person name="Ngom Bru C."/>
            <person name="Klijn A."/>
            <person name="Descombes P."/>
        </authorList>
    </citation>
    <scope>NUCLEOTIDE SEQUENCE [LARGE SCALE GENOMIC DNA]</scope>
    <source>
        <strain evidence="1 2">LMG 26250</strain>
    </source>
</reference>
<sequence>MISVKQSFMAKATRGIRMKQEQVRFEFVYCGARVVVYSTYITLAGRKIFKHLMPSGVRLAVQQAEREEARKESGKIADRATLTR</sequence>
<organism evidence="1 2">
    <name type="scientific">Cronobacter condimenti 1330</name>
    <dbReference type="NCBI Taxonomy" id="1073999"/>
    <lineage>
        <taxon>Bacteria</taxon>
        <taxon>Pseudomonadati</taxon>
        <taxon>Pseudomonadota</taxon>
        <taxon>Gammaproteobacteria</taxon>
        <taxon>Enterobacterales</taxon>
        <taxon>Enterobacteriaceae</taxon>
        <taxon>Cronobacter</taxon>
    </lineage>
</organism>
<dbReference type="EMBL" id="CP012264">
    <property type="protein sequence ID" value="ALB62357.1"/>
    <property type="molecule type" value="Genomic_DNA"/>
</dbReference>
<evidence type="ECO:0000313" key="1">
    <source>
        <dbReference type="EMBL" id="ALB62357.1"/>
    </source>
</evidence>
<dbReference type="Proteomes" id="UP000067320">
    <property type="component" value="Chromosome"/>
</dbReference>
<evidence type="ECO:0008006" key="3">
    <source>
        <dbReference type="Google" id="ProtNLM"/>
    </source>
</evidence>
<reference evidence="2" key="1">
    <citation type="submission" date="2015-09" db="EMBL/GenBank/DDBJ databases">
        <title>Cronobacter genome sequencing and assembly.</title>
        <authorList>
            <person name="Descombes P."/>
            <person name="Baert L."/>
            <person name="Ngom-Bru C."/>
            <person name="Barretto C."/>
        </authorList>
    </citation>
    <scope>NUCLEOTIDE SEQUENCE [LARGE SCALE GENOMIC DNA]</scope>
    <source>
        <strain evidence="2">LMG 26250</strain>
    </source>
</reference>
<name>A0ABM5VB28_9ENTR</name>
<evidence type="ECO:0000313" key="2">
    <source>
        <dbReference type="Proteomes" id="UP000067320"/>
    </source>
</evidence>